<dbReference type="GO" id="GO:0005096">
    <property type="term" value="F:GTPase activator activity"/>
    <property type="evidence" value="ECO:0007669"/>
    <property type="project" value="UniProtKB-KW"/>
</dbReference>
<dbReference type="EMBL" id="JASDAP010000022">
    <property type="protein sequence ID" value="KAK1884306.1"/>
    <property type="molecule type" value="Genomic_DNA"/>
</dbReference>
<feature type="domain" description="DH" evidence="9">
    <location>
        <begin position="96"/>
        <end position="295"/>
    </location>
</feature>
<dbReference type="PANTHER" id="PTHR23182">
    <property type="entry name" value="BREAKPOINT CLUSTER REGION PROTEIN BCR"/>
    <property type="match status" value="1"/>
</dbReference>
<evidence type="ECO:0000313" key="11">
    <source>
        <dbReference type="EMBL" id="KAK1884306.1"/>
    </source>
</evidence>
<dbReference type="GO" id="GO:0016020">
    <property type="term" value="C:membrane"/>
    <property type="evidence" value="ECO:0007669"/>
    <property type="project" value="TreeGrafter"/>
</dbReference>
<dbReference type="Pfam" id="PF00621">
    <property type="entry name" value="RhoGEF"/>
    <property type="match status" value="1"/>
</dbReference>
<dbReference type="CDD" id="cd04387">
    <property type="entry name" value="RhoGAP_Bcr"/>
    <property type="match status" value="1"/>
</dbReference>
<keyword evidence="6" id="KW-0966">Cell projection</keyword>
<dbReference type="Pfam" id="PF00620">
    <property type="entry name" value="RhoGAP"/>
    <property type="match status" value="1"/>
</dbReference>
<feature type="compositionally biased region" description="Basic and acidic residues" evidence="7">
    <location>
        <begin position="37"/>
        <end position="50"/>
    </location>
</feature>
<dbReference type="Pfam" id="PF19057">
    <property type="entry name" value="PH_19"/>
    <property type="match status" value="1"/>
</dbReference>
<dbReference type="Gene3D" id="2.60.40.150">
    <property type="entry name" value="C2 domain"/>
    <property type="match status" value="1"/>
</dbReference>
<dbReference type="InterPro" id="IPR000198">
    <property type="entry name" value="RhoGAP_dom"/>
</dbReference>
<protein>
    <submittedName>
        <fullName evidence="11">Breakpoint cluster region protein</fullName>
    </submittedName>
</protein>
<feature type="compositionally biased region" description="Low complexity" evidence="7">
    <location>
        <begin position="56"/>
        <end position="83"/>
    </location>
</feature>
<dbReference type="InterPro" id="IPR035892">
    <property type="entry name" value="C2_domain_sf"/>
</dbReference>
<evidence type="ECO:0000259" key="9">
    <source>
        <dbReference type="PROSITE" id="PS50010"/>
    </source>
</evidence>
<keyword evidence="5" id="KW-0770">Synapse</keyword>
<dbReference type="GO" id="GO:0030424">
    <property type="term" value="C:axon"/>
    <property type="evidence" value="ECO:0007669"/>
    <property type="project" value="UniProtKB-SubCell"/>
</dbReference>
<dbReference type="PROSITE" id="PS50010">
    <property type="entry name" value="DH_2"/>
    <property type="match status" value="1"/>
</dbReference>
<feature type="domain" description="Rho-GAP" evidence="10">
    <location>
        <begin position="682"/>
        <end position="876"/>
    </location>
</feature>
<gene>
    <name evidence="11" type="ORF">KUDE01_022627</name>
</gene>
<evidence type="ECO:0000313" key="12">
    <source>
        <dbReference type="Proteomes" id="UP001228049"/>
    </source>
</evidence>
<dbReference type="SMART" id="SM00324">
    <property type="entry name" value="RhoGAP"/>
    <property type="match status" value="1"/>
</dbReference>
<evidence type="ECO:0000256" key="7">
    <source>
        <dbReference type="SAM" id="MobiDB-lite"/>
    </source>
</evidence>
<reference evidence="11" key="1">
    <citation type="submission" date="2023-04" db="EMBL/GenBank/DDBJ databases">
        <title>Chromosome-level genome of Chaenocephalus aceratus.</title>
        <authorList>
            <person name="Park H."/>
        </authorList>
    </citation>
    <scope>NUCLEOTIDE SEQUENCE</scope>
    <source>
        <strain evidence="11">DE</strain>
        <tissue evidence="11">Muscle</tissue>
    </source>
</reference>
<dbReference type="Gene3D" id="1.10.555.10">
    <property type="entry name" value="Rho GTPase activation protein"/>
    <property type="match status" value="1"/>
</dbReference>
<dbReference type="SMART" id="SM00239">
    <property type="entry name" value="C2"/>
    <property type="match status" value="1"/>
</dbReference>
<dbReference type="FunFam" id="1.10.555.10:FF:000004">
    <property type="entry name" value="active breakpoint cluster region-related protein-like"/>
    <property type="match status" value="1"/>
</dbReference>
<dbReference type="InterPro" id="IPR000008">
    <property type="entry name" value="C2_dom"/>
</dbReference>
<dbReference type="SUPFAM" id="SSF49562">
    <property type="entry name" value="C2 domain (Calcium/lipid-binding domain, CaLB)"/>
    <property type="match status" value="1"/>
</dbReference>
<dbReference type="PANTHER" id="PTHR23182:SF3">
    <property type="entry name" value="BREAKPOINT CLUSTER REGION PROTEIN"/>
    <property type="match status" value="1"/>
</dbReference>
<dbReference type="SUPFAM" id="SSF50729">
    <property type="entry name" value="PH domain-like"/>
    <property type="match status" value="1"/>
</dbReference>
<evidence type="ECO:0000256" key="3">
    <source>
        <dbReference type="ARBA" id="ARBA00022468"/>
    </source>
</evidence>
<dbReference type="Gene3D" id="1.20.900.10">
    <property type="entry name" value="Dbl homology (DH) domain"/>
    <property type="match status" value="1"/>
</dbReference>
<dbReference type="AlphaFoldDB" id="A0AAD9BII9"/>
<dbReference type="InterPro" id="IPR035899">
    <property type="entry name" value="DBL_dom_sf"/>
</dbReference>
<dbReference type="PROSITE" id="PS00741">
    <property type="entry name" value="DH_1"/>
    <property type="match status" value="1"/>
</dbReference>
<name>A0AAD9BII9_DISEL</name>
<dbReference type="FunFam" id="2.60.40.150:FF:000057">
    <property type="entry name" value="active breakpoint cluster region-related protein isoform X1"/>
    <property type="match status" value="1"/>
</dbReference>
<dbReference type="SUPFAM" id="SSF48065">
    <property type="entry name" value="DBL homology domain (DH-domain)"/>
    <property type="match status" value="1"/>
</dbReference>
<keyword evidence="12" id="KW-1185">Reference proteome</keyword>
<dbReference type="InterPro" id="IPR008936">
    <property type="entry name" value="Rho_GTPase_activation_prot"/>
</dbReference>
<dbReference type="Gene3D" id="2.30.29.30">
    <property type="entry name" value="Pleckstrin-homology domain (PH domain)/Phosphotyrosine-binding domain (PTB)"/>
    <property type="match status" value="1"/>
</dbReference>
<dbReference type="SUPFAM" id="SSF48350">
    <property type="entry name" value="GTPase activation domain, GAP"/>
    <property type="match status" value="1"/>
</dbReference>
<organism evidence="11 12">
    <name type="scientific">Dissostichus eleginoides</name>
    <name type="common">Patagonian toothfish</name>
    <name type="synonym">Dissostichus amissus</name>
    <dbReference type="NCBI Taxonomy" id="100907"/>
    <lineage>
        <taxon>Eukaryota</taxon>
        <taxon>Metazoa</taxon>
        <taxon>Chordata</taxon>
        <taxon>Craniata</taxon>
        <taxon>Vertebrata</taxon>
        <taxon>Euteleostomi</taxon>
        <taxon>Actinopterygii</taxon>
        <taxon>Neopterygii</taxon>
        <taxon>Teleostei</taxon>
        <taxon>Neoteleostei</taxon>
        <taxon>Acanthomorphata</taxon>
        <taxon>Eupercaria</taxon>
        <taxon>Perciformes</taxon>
        <taxon>Notothenioidei</taxon>
        <taxon>Nototheniidae</taxon>
        <taxon>Dissostichus</taxon>
    </lineage>
</organism>
<dbReference type="GO" id="GO:0005085">
    <property type="term" value="F:guanyl-nucleotide exchange factor activity"/>
    <property type="evidence" value="ECO:0007669"/>
    <property type="project" value="UniProtKB-KW"/>
</dbReference>
<dbReference type="InterPro" id="IPR001331">
    <property type="entry name" value="GDS_CDC24_CS"/>
</dbReference>
<comment type="subcellular location">
    <subcellularLocation>
        <location evidence="1">Cell projection</location>
        <location evidence="1">Axon</location>
    </subcellularLocation>
    <subcellularLocation>
        <location evidence="2">Cell projection</location>
        <location evidence="2">Dendritic spine</location>
    </subcellularLocation>
</comment>
<dbReference type="InterPro" id="IPR011993">
    <property type="entry name" value="PH-like_dom_sf"/>
</dbReference>
<feature type="domain" description="C2" evidence="8">
    <location>
        <begin position="521"/>
        <end position="648"/>
    </location>
</feature>
<evidence type="ECO:0000259" key="10">
    <source>
        <dbReference type="PROSITE" id="PS50238"/>
    </source>
</evidence>
<evidence type="ECO:0000256" key="2">
    <source>
        <dbReference type="ARBA" id="ARBA00004552"/>
    </source>
</evidence>
<dbReference type="CDD" id="cd08686">
    <property type="entry name" value="C2_ABR"/>
    <property type="match status" value="1"/>
</dbReference>
<keyword evidence="4" id="KW-0344">Guanine-nucleotide releasing factor</keyword>
<evidence type="ECO:0000256" key="1">
    <source>
        <dbReference type="ARBA" id="ARBA00004489"/>
    </source>
</evidence>
<feature type="region of interest" description="Disordered" evidence="7">
    <location>
        <begin position="1"/>
        <end position="87"/>
    </location>
</feature>
<dbReference type="PROSITE" id="PS50238">
    <property type="entry name" value="RHOGAP"/>
    <property type="match status" value="1"/>
</dbReference>
<evidence type="ECO:0000259" key="8">
    <source>
        <dbReference type="PROSITE" id="PS50004"/>
    </source>
</evidence>
<dbReference type="Proteomes" id="UP001228049">
    <property type="component" value="Unassembled WGS sequence"/>
</dbReference>
<dbReference type="Pfam" id="PF00168">
    <property type="entry name" value="C2"/>
    <property type="match status" value="1"/>
</dbReference>
<evidence type="ECO:0000256" key="5">
    <source>
        <dbReference type="ARBA" id="ARBA00023018"/>
    </source>
</evidence>
<dbReference type="InterPro" id="IPR037769">
    <property type="entry name" value="Abr/Bcr"/>
</dbReference>
<accession>A0AAD9BII9</accession>
<dbReference type="GO" id="GO:0043197">
    <property type="term" value="C:dendritic spine"/>
    <property type="evidence" value="ECO:0007669"/>
    <property type="project" value="UniProtKB-SubCell"/>
</dbReference>
<sequence>MAHWAAAAHRQQRVRGVSSGWAEDGHFTGTPPSYGYDADRAEEQRRHHEILPYIDDSPSSSPHLSSKSRSSRDTLSSGSLESSKSNECDLEKGLEMRKWVLSGILATEETYLSHLEALLLPMKPLKAAATTSQPVLTVAQIETIFFKVPELYEIHREFYDGLLPRVQQWSHHQRVGDLFQKLASQLGVYRAFVDNYELAVETAEKCCQANTQFAEISELKEKLREPEGESPKDSKDQTAKNSLEALLYKPVDRVTRSTLVLHDLLKHTPTSHPDHPLLQDALRISQNFLSSINEESTPRRQSMTVKKGECCVLYPQNRQLLRDSFMVELVEGARKLRHVFLFSDLLLCAKLKKQIGGKNQQYDSKWYIPLTELTFQGPEEAEPLTIPQVPDEELDAMRLKISHLRCEIQREKRANKGSKVIDRLRKKLFEQESMLLLMSPSLPIRVYNKTASNDTFIIVSYPHPPPPTAPLYSFLISSDYERAEWREIMKEQQKKCLKTSSLTSMELQMLTSSCVKLQTVHHIPLSINKEEDESPGLHGFLNVIVHSASGLKQSLNLYCTMEVDSFGFFSNKAKTRVYRYTTEPKWNEEFEIDLEGSQTLRLLCYEKCYNKTKQNKEDGESTDRIMGKGQIQLDPASLQGKDWQRTVIPMNGIEVKLSIKFTTREFSLQRMPSRKPMGVFGVKISTVTKRERSKVPYIVRQCLEEIERRGMEEVGIYRVSGVATDIQALKTAFDTNHKDVSVMMSEMDVNAIAGTLKLYFRELPEPLFTDDLYPNFAGGITLSDSVAKESCMLNLLLSLPEPNLVTFLFLLDHMKRVADKESINKMSLHNLATVFGPTLLRPSEKDSKIPANPTQPISMGDSWSLEVMAQVQVLLYFLQLETIPTPDSKRQSILFSTEV</sequence>
<keyword evidence="3" id="KW-0343">GTPase activation</keyword>
<proteinExistence type="predicted"/>
<comment type="caution">
    <text evidence="11">The sequence shown here is derived from an EMBL/GenBank/DDBJ whole genome shotgun (WGS) entry which is preliminary data.</text>
</comment>
<dbReference type="PROSITE" id="PS50004">
    <property type="entry name" value="C2"/>
    <property type="match status" value="1"/>
</dbReference>
<dbReference type="CDD" id="cd00160">
    <property type="entry name" value="RhoGEF"/>
    <property type="match status" value="1"/>
</dbReference>
<evidence type="ECO:0000256" key="4">
    <source>
        <dbReference type="ARBA" id="ARBA00022658"/>
    </source>
</evidence>
<evidence type="ECO:0000256" key="6">
    <source>
        <dbReference type="ARBA" id="ARBA00023273"/>
    </source>
</evidence>
<dbReference type="InterPro" id="IPR000219">
    <property type="entry name" value="DH_dom"/>
</dbReference>
<dbReference type="GO" id="GO:0035556">
    <property type="term" value="P:intracellular signal transduction"/>
    <property type="evidence" value="ECO:0007669"/>
    <property type="project" value="InterPro"/>
</dbReference>
<dbReference type="SMART" id="SM00325">
    <property type="entry name" value="RhoGEF"/>
    <property type="match status" value="1"/>
</dbReference>